<dbReference type="EMBL" id="VITK01000009">
    <property type="protein sequence ID" value="TWA93718.1"/>
    <property type="molecule type" value="Genomic_DNA"/>
</dbReference>
<dbReference type="AlphaFoldDB" id="A0A560D9J0"/>
<accession>A0A560D9J0</accession>
<feature type="domain" description="HTH lysR-type" evidence="6">
    <location>
        <begin position="11"/>
        <end position="68"/>
    </location>
</feature>
<reference evidence="7 8" key="1">
    <citation type="submission" date="2019-06" db="EMBL/GenBank/DDBJ databases">
        <title>Genomic Encyclopedia of Type Strains, Phase IV (KMG-V): Genome sequencing to study the core and pangenomes of soil and plant-associated prokaryotes.</title>
        <authorList>
            <person name="Whitman W."/>
        </authorList>
    </citation>
    <scope>NUCLEOTIDE SEQUENCE [LARGE SCALE GENOMIC DNA]</scope>
    <source>
        <strain evidence="7 8">BR 510</strain>
    </source>
</reference>
<comment type="similarity">
    <text evidence="2">Belongs to the LysR transcriptional regulatory family.</text>
</comment>
<dbReference type="PROSITE" id="PS50931">
    <property type="entry name" value="HTH_LYSR"/>
    <property type="match status" value="1"/>
</dbReference>
<dbReference type="PANTHER" id="PTHR30427">
    <property type="entry name" value="TRANSCRIPTIONAL ACTIVATOR PROTEIN LYSR"/>
    <property type="match status" value="1"/>
</dbReference>
<evidence type="ECO:0000256" key="2">
    <source>
        <dbReference type="ARBA" id="ARBA00009437"/>
    </source>
</evidence>
<evidence type="ECO:0000256" key="1">
    <source>
        <dbReference type="ARBA" id="ARBA00003502"/>
    </source>
</evidence>
<dbReference type="SUPFAM" id="SSF53850">
    <property type="entry name" value="Periplasmic binding protein-like II"/>
    <property type="match status" value="1"/>
</dbReference>
<dbReference type="GO" id="GO:0003700">
    <property type="term" value="F:DNA-binding transcription factor activity"/>
    <property type="evidence" value="ECO:0007669"/>
    <property type="project" value="InterPro"/>
</dbReference>
<gene>
    <name evidence="7" type="ORF">FBZ96_109169</name>
</gene>
<dbReference type="Pfam" id="PF00126">
    <property type="entry name" value="HTH_1"/>
    <property type="match status" value="1"/>
</dbReference>
<dbReference type="Gene3D" id="1.10.10.10">
    <property type="entry name" value="Winged helix-like DNA-binding domain superfamily/Winged helix DNA-binding domain"/>
    <property type="match status" value="1"/>
</dbReference>
<name>A0A560D9J0_9BRAD</name>
<dbReference type="InterPro" id="IPR036390">
    <property type="entry name" value="WH_DNA-bd_sf"/>
</dbReference>
<dbReference type="Proteomes" id="UP000319949">
    <property type="component" value="Unassembled WGS sequence"/>
</dbReference>
<evidence type="ECO:0000256" key="4">
    <source>
        <dbReference type="ARBA" id="ARBA00023125"/>
    </source>
</evidence>
<protein>
    <submittedName>
        <fullName evidence="7">DNA-binding transcriptional LysR family regulator</fullName>
    </submittedName>
</protein>
<evidence type="ECO:0000256" key="5">
    <source>
        <dbReference type="ARBA" id="ARBA00023163"/>
    </source>
</evidence>
<organism evidence="7 8">
    <name type="scientific">Bradyrhizobium stylosanthis</name>
    <dbReference type="NCBI Taxonomy" id="1803665"/>
    <lineage>
        <taxon>Bacteria</taxon>
        <taxon>Pseudomonadati</taxon>
        <taxon>Pseudomonadota</taxon>
        <taxon>Alphaproteobacteria</taxon>
        <taxon>Hyphomicrobiales</taxon>
        <taxon>Nitrobacteraceae</taxon>
        <taxon>Bradyrhizobium</taxon>
    </lineage>
</organism>
<dbReference type="GO" id="GO:0010628">
    <property type="term" value="P:positive regulation of gene expression"/>
    <property type="evidence" value="ECO:0007669"/>
    <property type="project" value="TreeGrafter"/>
</dbReference>
<evidence type="ECO:0000313" key="8">
    <source>
        <dbReference type="Proteomes" id="UP000319949"/>
    </source>
</evidence>
<dbReference type="InterPro" id="IPR036388">
    <property type="entry name" value="WH-like_DNA-bd_sf"/>
</dbReference>
<keyword evidence="3" id="KW-0805">Transcription regulation</keyword>
<keyword evidence="8" id="KW-1185">Reference proteome</keyword>
<dbReference type="GO" id="GO:0043565">
    <property type="term" value="F:sequence-specific DNA binding"/>
    <property type="evidence" value="ECO:0007669"/>
    <property type="project" value="TreeGrafter"/>
</dbReference>
<dbReference type="SUPFAM" id="SSF46785">
    <property type="entry name" value="Winged helix' DNA-binding domain"/>
    <property type="match status" value="1"/>
</dbReference>
<comment type="caution">
    <text evidence="7">The sequence shown here is derived from an EMBL/GenBank/DDBJ whole genome shotgun (WGS) entry which is preliminary data.</text>
</comment>
<dbReference type="InterPro" id="IPR037424">
    <property type="entry name" value="NocR_PBP2"/>
</dbReference>
<dbReference type="STRING" id="1803665.GCA_001641335_07525"/>
<evidence type="ECO:0000259" key="6">
    <source>
        <dbReference type="PROSITE" id="PS50931"/>
    </source>
</evidence>
<dbReference type="PANTHER" id="PTHR30427:SF1">
    <property type="entry name" value="TRANSCRIPTIONAL ACTIVATOR PROTEIN LYSR"/>
    <property type="match status" value="1"/>
</dbReference>
<dbReference type="InterPro" id="IPR000847">
    <property type="entry name" value="LysR_HTH_N"/>
</dbReference>
<sequence length="312" mass="34545">MLWMKKGMARINSRQVEAFRAMMLTGSVTEAAKLMAVTQPAVSRLLRDFQALLKTELFERRGTGLVPTAAAMALYTEVERSFVGLERITAAAEEIRGRRTGSLRIAALPALSNGYLPRLTGHFLKERPNLNLAFFGVISPIVVDWVLNNQCDVGFAEVPIAHSGLPSMKLPAPARVAVLPTGHRLTEKEVLEPRDFEGETFISLSAGSSSRHLVDQIFHRHDVRRVLRVETALSEIMCGMVSSGLGVAICDPFTAQEFSTRGVVVRRFLPRIDFEFSAVFPAQRSPSPVALDLVETMRKSLAEFDEKPILNR</sequence>
<dbReference type="InterPro" id="IPR005119">
    <property type="entry name" value="LysR_subst-bd"/>
</dbReference>
<dbReference type="CDD" id="cd08415">
    <property type="entry name" value="PBP2_LysR_opines_like"/>
    <property type="match status" value="1"/>
</dbReference>
<dbReference type="Pfam" id="PF03466">
    <property type="entry name" value="LysR_substrate"/>
    <property type="match status" value="1"/>
</dbReference>
<evidence type="ECO:0000256" key="3">
    <source>
        <dbReference type="ARBA" id="ARBA00023015"/>
    </source>
</evidence>
<keyword evidence="4 7" id="KW-0238">DNA-binding</keyword>
<evidence type="ECO:0000313" key="7">
    <source>
        <dbReference type="EMBL" id="TWA93718.1"/>
    </source>
</evidence>
<keyword evidence="5" id="KW-0804">Transcription</keyword>
<dbReference type="Gene3D" id="3.40.190.290">
    <property type="match status" value="1"/>
</dbReference>
<comment type="function">
    <text evidence="1">NodD regulates the expression of the nodABCFE genes which encode other nodulation proteins. NodD is also a negative regulator of its own expression. Binds flavonoids as inducers.</text>
</comment>
<proteinExistence type="inferred from homology"/>